<comment type="caution">
    <text evidence="1">The sequence shown here is derived from an EMBL/GenBank/DDBJ whole genome shotgun (WGS) entry which is preliminary data.</text>
</comment>
<dbReference type="EMBL" id="AFCV01000138">
    <property type="protein sequence ID" value="EHC96001.1"/>
    <property type="molecule type" value="Genomic_DNA"/>
</dbReference>
<feature type="non-terminal residue" evidence="1">
    <location>
        <position position="47"/>
    </location>
</feature>
<sequence length="47" mass="5457">MLTVFTPFLNCVVLASCPYIFTVRYTYEVFLTQDYESEIRQVGTAQV</sequence>
<organism evidence="1 2">
    <name type="scientific">Salmonella enterica subsp. enterica serovar Uganda str. R8-3404</name>
    <dbReference type="NCBI Taxonomy" id="913083"/>
    <lineage>
        <taxon>Bacteria</taxon>
        <taxon>Pseudomonadati</taxon>
        <taxon>Pseudomonadota</taxon>
        <taxon>Gammaproteobacteria</taxon>
        <taxon>Enterobacterales</taxon>
        <taxon>Enterobacteriaceae</taxon>
        <taxon>Salmonella</taxon>
    </lineage>
</organism>
<dbReference type="Proteomes" id="UP000003915">
    <property type="component" value="Unassembled WGS sequence"/>
</dbReference>
<proteinExistence type="predicted"/>
<gene>
    <name evidence="1" type="ORF">LTSEUGA_0512</name>
</gene>
<dbReference type="AlphaFoldDB" id="A0A6C8H868"/>
<evidence type="ECO:0000313" key="2">
    <source>
        <dbReference type="Proteomes" id="UP000003915"/>
    </source>
</evidence>
<evidence type="ECO:0000313" key="1">
    <source>
        <dbReference type="EMBL" id="EHC96001.1"/>
    </source>
</evidence>
<reference evidence="1 2" key="1">
    <citation type="journal article" date="2011" name="BMC Genomics">
        <title>Genome sequencing reveals diversification of virulence factor content and possible host adaptation in distinct subpopulations of Salmonella enterica.</title>
        <authorList>
            <person name="den Bakker H.C."/>
            <person name="Moreno Switt A.I."/>
            <person name="Govoni G."/>
            <person name="Cummings C.A."/>
            <person name="Ranieri M.L."/>
            <person name="Degoricija L."/>
            <person name="Hoelzer K."/>
            <person name="Rodriguez-Rivera L.D."/>
            <person name="Brown S."/>
            <person name="Bolchacova E."/>
            <person name="Furtado M.R."/>
            <person name="Wiedmann M."/>
        </authorList>
    </citation>
    <scope>NUCLEOTIDE SEQUENCE [LARGE SCALE GENOMIC DNA]</scope>
    <source>
        <strain evidence="1 2">R8-3404</strain>
    </source>
</reference>
<protein>
    <submittedName>
        <fullName evidence="1">Uncharacterized protein</fullName>
    </submittedName>
</protein>
<accession>A0A6C8H868</accession>
<name>A0A6C8H868_SALET</name>